<feature type="domain" description="HTH cro/C1-type" evidence="1">
    <location>
        <begin position="19"/>
        <end position="70"/>
    </location>
</feature>
<dbReference type="HOGENOM" id="CLU_153788_0_1_6"/>
<geneLocation type="plasmid" evidence="3"/>
<evidence type="ECO:0000313" key="2">
    <source>
        <dbReference type="EMBL" id="AHZ73556.1"/>
    </source>
</evidence>
<evidence type="ECO:0000313" key="3">
    <source>
        <dbReference type="Proteomes" id="UP000026913"/>
    </source>
</evidence>
<evidence type="ECO:0000259" key="1">
    <source>
        <dbReference type="PROSITE" id="PS50943"/>
    </source>
</evidence>
<protein>
    <recommendedName>
        <fullName evidence="1">HTH cro/C1-type domain-containing protein</fullName>
    </recommendedName>
</protein>
<name>A0A024ELR3_9PSED</name>
<organism evidence="2 3">
    <name type="scientific">Pseudomonas mandelii JR-1</name>
    <dbReference type="NCBI Taxonomy" id="1147786"/>
    <lineage>
        <taxon>Bacteria</taxon>
        <taxon>Pseudomonadati</taxon>
        <taxon>Pseudomonadota</taxon>
        <taxon>Gammaproteobacteria</taxon>
        <taxon>Pseudomonadales</taxon>
        <taxon>Pseudomonadaceae</taxon>
        <taxon>Pseudomonas</taxon>
    </lineage>
</organism>
<dbReference type="RefSeq" id="WP_010466280.1">
    <property type="nucleotide sequence ID" value="NZ_CP005961.1"/>
</dbReference>
<dbReference type="Gene3D" id="1.10.260.40">
    <property type="entry name" value="lambda repressor-like DNA-binding domains"/>
    <property type="match status" value="1"/>
</dbReference>
<dbReference type="InterPro" id="IPR001387">
    <property type="entry name" value="Cro/C1-type_HTH"/>
</dbReference>
<dbReference type="InterPro" id="IPR010982">
    <property type="entry name" value="Lambda_DNA-bd_dom_sf"/>
</dbReference>
<dbReference type="OrthoDB" id="5593110at2"/>
<reference evidence="2 3" key="1">
    <citation type="journal article" date="2012" name="J. Bacteriol.">
        <title>Genome sequence of cold-adapted Pseudomonas mandelii strain JR-1.</title>
        <authorList>
            <person name="Jang S.H."/>
            <person name="Kim J."/>
            <person name="Kim J."/>
            <person name="Hong S."/>
            <person name="Lee C."/>
        </authorList>
    </citation>
    <scope>NUCLEOTIDE SEQUENCE [LARGE SCALE GENOMIC DNA]</scope>
    <source>
        <strain evidence="2 3">JR-1</strain>
        <plasmid evidence="3">Plasmid</plasmid>
    </source>
</reference>
<dbReference type="EMBL" id="CP005961">
    <property type="protein sequence ID" value="AHZ73556.1"/>
    <property type="molecule type" value="Genomic_DNA"/>
</dbReference>
<dbReference type="SMART" id="SM00530">
    <property type="entry name" value="HTH_XRE"/>
    <property type="match status" value="1"/>
</dbReference>
<dbReference type="PROSITE" id="PS50943">
    <property type="entry name" value="HTH_CROC1"/>
    <property type="match status" value="1"/>
</dbReference>
<accession>A0A024ELR3</accession>
<dbReference type="GO" id="GO:0003677">
    <property type="term" value="F:DNA binding"/>
    <property type="evidence" value="ECO:0007669"/>
    <property type="project" value="InterPro"/>
</dbReference>
<proteinExistence type="predicted"/>
<dbReference type="KEGG" id="pman:OU5_P0304"/>
<dbReference type="Proteomes" id="UP000026913">
    <property type="component" value="Plasmid unnamed"/>
</dbReference>
<sequence>MRIQRLSDEAIADQLGNAIRERRLRKDIKQDDLAEAVGVSTPTIQKLEKGKGTIQVLIAVLRELNCLELLMNLLAAPRVSPLAVAKTGKTTRVRAVGASQVKSRTIATKVNGGVTTGKLEGQTPNLLIPRRSRG</sequence>
<dbReference type="CDD" id="cd00093">
    <property type="entry name" value="HTH_XRE"/>
    <property type="match status" value="1"/>
</dbReference>
<dbReference type="Pfam" id="PF01381">
    <property type="entry name" value="HTH_3"/>
    <property type="match status" value="1"/>
</dbReference>
<gene>
    <name evidence="2" type="ORF">OU5_P0304</name>
</gene>
<dbReference type="AlphaFoldDB" id="A0A024ELR3"/>
<keyword evidence="2" id="KW-0614">Plasmid</keyword>
<dbReference type="SUPFAM" id="SSF47413">
    <property type="entry name" value="lambda repressor-like DNA-binding domains"/>
    <property type="match status" value="1"/>
</dbReference>